<evidence type="ECO:0000313" key="2">
    <source>
        <dbReference type="EMBL" id="MEK8028834.1"/>
    </source>
</evidence>
<proteinExistence type="predicted"/>
<keyword evidence="1" id="KW-1133">Transmembrane helix</keyword>
<dbReference type="RefSeq" id="WP_341376622.1">
    <property type="nucleotide sequence ID" value="NZ_JBBUTF010000032.1"/>
</dbReference>
<gene>
    <name evidence="2" type="ORF">AACH11_22980</name>
</gene>
<feature type="transmembrane region" description="Helical" evidence="1">
    <location>
        <begin position="20"/>
        <end position="38"/>
    </location>
</feature>
<comment type="caution">
    <text evidence="2">The sequence shown here is derived from an EMBL/GenBank/DDBJ whole genome shotgun (WGS) entry which is preliminary data.</text>
</comment>
<keyword evidence="1" id="KW-0472">Membrane</keyword>
<reference evidence="2 3" key="1">
    <citation type="submission" date="2024-04" db="EMBL/GenBank/DDBJ databases">
        <title>Novel species of the genus Ideonella isolated from streams.</title>
        <authorList>
            <person name="Lu H."/>
        </authorList>
    </citation>
    <scope>NUCLEOTIDE SEQUENCE [LARGE SCALE GENOMIC DNA]</scope>
    <source>
        <strain evidence="2 3">BYS139W</strain>
    </source>
</reference>
<evidence type="ECO:0000256" key="1">
    <source>
        <dbReference type="SAM" id="Phobius"/>
    </source>
</evidence>
<organism evidence="2 3">
    <name type="scientific">Pseudaquabacterium rugosum</name>
    <dbReference type="NCBI Taxonomy" id="2984194"/>
    <lineage>
        <taxon>Bacteria</taxon>
        <taxon>Pseudomonadati</taxon>
        <taxon>Pseudomonadota</taxon>
        <taxon>Betaproteobacteria</taxon>
        <taxon>Burkholderiales</taxon>
        <taxon>Sphaerotilaceae</taxon>
        <taxon>Pseudaquabacterium</taxon>
    </lineage>
</organism>
<dbReference type="EMBL" id="JBBUTF010000032">
    <property type="protein sequence ID" value="MEK8028834.1"/>
    <property type="molecule type" value="Genomic_DNA"/>
</dbReference>
<accession>A0ABU9BGF1</accession>
<protein>
    <recommendedName>
        <fullName evidence="4">SMODS and SLOG-associating 2TM effector domain-containing protein</fullName>
    </recommendedName>
</protein>
<keyword evidence="3" id="KW-1185">Reference proteome</keyword>
<name>A0ABU9BGF1_9BURK</name>
<feature type="transmembrane region" description="Helical" evidence="1">
    <location>
        <begin position="58"/>
        <end position="78"/>
    </location>
</feature>
<evidence type="ECO:0000313" key="3">
    <source>
        <dbReference type="Proteomes" id="UP001368500"/>
    </source>
</evidence>
<keyword evidence="1" id="KW-0812">Transmembrane</keyword>
<dbReference type="Proteomes" id="UP001368500">
    <property type="component" value="Unassembled WGS sequence"/>
</dbReference>
<evidence type="ECO:0008006" key="4">
    <source>
        <dbReference type="Google" id="ProtNLM"/>
    </source>
</evidence>
<sequence length="199" mass="21989">MSNFAPHLYASSAPQPFTSAMARFLVLSGVSAFIFQNVSSIAKQGAGSMLSAGAGLDIARIVFWLMLLALATFIMGAYTDYKVSLGEFENRRKEYYNSLAMQQSILDVMLGITELIHEEQSTKLSELRAKALAWASVGRRGDEVLLSNSWFSTEYAMVEMPTFSALFTLCLRFFWRYLLPALLGAYTVILVGQHIIGAA</sequence>